<evidence type="ECO:0000256" key="4">
    <source>
        <dbReference type="ARBA" id="ARBA00022960"/>
    </source>
</evidence>
<keyword evidence="6" id="KW-0012">Acyltransferase</keyword>
<dbReference type="InterPro" id="IPR050644">
    <property type="entry name" value="PG_Glycine_Bridge_Synth"/>
</dbReference>
<dbReference type="Proteomes" id="UP001595843">
    <property type="component" value="Unassembled WGS sequence"/>
</dbReference>
<evidence type="ECO:0000256" key="11">
    <source>
        <dbReference type="ARBA" id="ARBA00048654"/>
    </source>
</evidence>
<evidence type="ECO:0000256" key="3">
    <source>
        <dbReference type="ARBA" id="ARBA00022679"/>
    </source>
</evidence>
<dbReference type="PANTHER" id="PTHR36174">
    <property type="entry name" value="LIPID II:GLYCINE GLYCYLTRANSFERASE"/>
    <property type="match status" value="1"/>
</dbReference>
<dbReference type="PANTHER" id="PTHR36174:SF1">
    <property type="entry name" value="LIPID II:GLYCINE GLYCYLTRANSFERASE"/>
    <property type="match status" value="1"/>
</dbReference>
<evidence type="ECO:0000256" key="9">
    <source>
        <dbReference type="ARBA" id="ARBA00040679"/>
    </source>
</evidence>
<evidence type="ECO:0000313" key="13">
    <source>
        <dbReference type="Proteomes" id="UP001595843"/>
    </source>
</evidence>
<reference evidence="13" key="1">
    <citation type="journal article" date="2019" name="Int. J. Syst. Evol. Microbiol.">
        <title>The Global Catalogue of Microorganisms (GCM) 10K type strain sequencing project: providing services to taxonomists for standard genome sequencing and annotation.</title>
        <authorList>
            <consortium name="The Broad Institute Genomics Platform"/>
            <consortium name="The Broad Institute Genome Sequencing Center for Infectious Disease"/>
            <person name="Wu L."/>
            <person name="Ma J."/>
        </authorList>
    </citation>
    <scope>NUCLEOTIDE SEQUENCE [LARGE SCALE GENOMIC DNA]</scope>
    <source>
        <strain evidence="13">IBRC-M 10813</strain>
    </source>
</reference>
<dbReference type="PROSITE" id="PS51191">
    <property type="entry name" value="FEMABX"/>
    <property type="match status" value="1"/>
</dbReference>
<comment type="catalytic activity">
    <reaction evidence="11">
        <text>beta-D-GlcNAc-(1-&gt;4)-Mur2Ac(oyl-L-Ala-D-isoglutaminyl-L-Lys-D-Ala-D-Ala)-di-trans,octa-cis-undecaprenyl diphosphate + glycyl-tRNA(Gly) = beta-D-GlcNAc-(1-&gt;4)-Mur2Ac(oyl-L-Ala-D-isoglutaminyl-L-Lys-(N(6)-Gly)-D-Ala-D-Ala)-di-trans,octa-cis-undecaprenyl diphosphate + tRNA(Gly) + H(+)</text>
        <dbReference type="Rhea" id="RHEA:30435"/>
        <dbReference type="Rhea" id="RHEA-COMP:9664"/>
        <dbReference type="Rhea" id="RHEA-COMP:9683"/>
        <dbReference type="ChEBI" id="CHEBI:15378"/>
        <dbReference type="ChEBI" id="CHEBI:62233"/>
        <dbReference type="ChEBI" id="CHEBI:62234"/>
        <dbReference type="ChEBI" id="CHEBI:78442"/>
        <dbReference type="ChEBI" id="CHEBI:78522"/>
        <dbReference type="EC" id="2.3.2.16"/>
    </reaction>
</comment>
<comment type="caution">
    <text evidence="12">The sequence shown here is derived from an EMBL/GenBank/DDBJ whole genome shotgun (WGS) entry which is preliminary data.</text>
</comment>
<evidence type="ECO:0000256" key="8">
    <source>
        <dbReference type="ARBA" id="ARBA00039074"/>
    </source>
</evidence>
<keyword evidence="4" id="KW-0133">Cell shape</keyword>
<evidence type="ECO:0000256" key="2">
    <source>
        <dbReference type="ARBA" id="ARBA00009943"/>
    </source>
</evidence>
<proteinExistence type="inferred from homology"/>
<gene>
    <name evidence="12" type="ORF">ACFOUO_16635</name>
</gene>
<evidence type="ECO:0000256" key="6">
    <source>
        <dbReference type="ARBA" id="ARBA00023315"/>
    </source>
</evidence>
<dbReference type="SUPFAM" id="SSF55729">
    <property type="entry name" value="Acyl-CoA N-acyltransferases (Nat)"/>
    <property type="match status" value="2"/>
</dbReference>
<keyword evidence="3" id="KW-0808">Transferase</keyword>
<keyword evidence="5" id="KW-0573">Peptidoglycan synthesis</keyword>
<evidence type="ECO:0000256" key="1">
    <source>
        <dbReference type="ARBA" id="ARBA00004496"/>
    </source>
</evidence>
<dbReference type="Gene3D" id="3.40.630.30">
    <property type="match status" value="2"/>
</dbReference>
<keyword evidence="7" id="KW-0961">Cell wall biogenesis/degradation</keyword>
<dbReference type="EC" id="2.3.2.16" evidence="8"/>
<organism evidence="12 13">
    <name type="scientific">Salinithrix halophila</name>
    <dbReference type="NCBI Taxonomy" id="1485204"/>
    <lineage>
        <taxon>Bacteria</taxon>
        <taxon>Bacillati</taxon>
        <taxon>Bacillota</taxon>
        <taxon>Bacilli</taxon>
        <taxon>Bacillales</taxon>
        <taxon>Thermoactinomycetaceae</taxon>
        <taxon>Salinithrix</taxon>
    </lineage>
</organism>
<comment type="similarity">
    <text evidence="2">Belongs to the FemABX family.</text>
</comment>
<dbReference type="InterPro" id="IPR016181">
    <property type="entry name" value="Acyl_CoA_acyltransferase"/>
</dbReference>
<comment type="subcellular location">
    <subcellularLocation>
        <location evidence="1">Cytoplasm</location>
    </subcellularLocation>
</comment>
<keyword evidence="13" id="KW-1185">Reference proteome</keyword>
<evidence type="ECO:0000256" key="7">
    <source>
        <dbReference type="ARBA" id="ARBA00023316"/>
    </source>
</evidence>
<evidence type="ECO:0000313" key="12">
    <source>
        <dbReference type="EMBL" id="MFC4078426.1"/>
    </source>
</evidence>
<protein>
    <recommendedName>
        <fullName evidence="9">Lipid II:glycine glycyltransferase</fullName>
        <ecNumber evidence="8">2.3.2.16</ecNumber>
    </recommendedName>
    <alternativeName>
        <fullName evidence="10">Factor essential for expression of methicillin resistance X</fullName>
    </alternativeName>
</protein>
<sequence length="391" mass="45978">MVHDRKEFSGTGVVVCMMHVEVVSREDYLSFIDQQPLGNFMQYPSWAEVKTEWDNDLLGWFDQEQRMVGCCLVLYRKLPGLNKHLAYIPRGPVIDWKSKQLGEWFEPLFEYLRRKNVFSVKMEPPVVRAKWKTPTIKEYLKEVREHELKGKTLRDLGPDEVVGSAEYVQQELRSMGWKEKDGEGGFSAIQPQYVFRLPLEERSLDDVFAGFHTNWRRNVRKADKQGIVVTEGGEQELKEFYELLKVTAERDKFSVRAFSYFDTMYKSMKREDPNRIRLYMARYEGELLASTIATHTNGHTWYLYGASSNEKREKMPNHAIQWKMIQDAHAIGAHTYDFRGISNTLDESDHLYGLLRFKLGFGGEACEFIGEWDYPLQPLLHWAFDMYMKKR</sequence>
<dbReference type="InterPro" id="IPR003447">
    <property type="entry name" value="FEMABX"/>
</dbReference>
<dbReference type="EMBL" id="JBHSAP010000018">
    <property type="protein sequence ID" value="MFC4078426.1"/>
    <property type="molecule type" value="Genomic_DNA"/>
</dbReference>
<dbReference type="Pfam" id="PF02388">
    <property type="entry name" value="FemAB"/>
    <property type="match status" value="2"/>
</dbReference>
<accession>A0ABV8JHE5</accession>
<name>A0ABV8JHE5_9BACL</name>
<evidence type="ECO:0000256" key="10">
    <source>
        <dbReference type="ARBA" id="ARBA00042933"/>
    </source>
</evidence>
<evidence type="ECO:0000256" key="5">
    <source>
        <dbReference type="ARBA" id="ARBA00022984"/>
    </source>
</evidence>